<accession>A0A382JGA9</accession>
<evidence type="ECO:0008006" key="2">
    <source>
        <dbReference type="Google" id="ProtNLM"/>
    </source>
</evidence>
<dbReference type="SUPFAM" id="SSF55347">
    <property type="entry name" value="Glyceraldehyde-3-phosphate dehydrogenase-like, C-terminal domain"/>
    <property type="match status" value="1"/>
</dbReference>
<dbReference type="Gene3D" id="3.30.360.10">
    <property type="entry name" value="Dihydrodipicolinate Reductase, domain 2"/>
    <property type="match status" value="1"/>
</dbReference>
<protein>
    <recommendedName>
        <fullName evidence="2">Gfo/Idh/MocA-like oxidoreductase C-terminal domain-containing protein</fullName>
    </recommendedName>
</protein>
<name>A0A382JGA9_9ZZZZ</name>
<organism evidence="1">
    <name type="scientific">marine metagenome</name>
    <dbReference type="NCBI Taxonomy" id="408172"/>
    <lineage>
        <taxon>unclassified sequences</taxon>
        <taxon>metagenomes</taxon>
        <taxon>ecological metagenomes</taxon>
    </lineage>
</organism>
<gene>
    <name evidence="1" type="ORF">METZ01_LOCUS262595</name>
</gene>
<evidence type="ECO:0000313" key="1">
    <source>
        <dbReference type="EMBL" id="SVC09741.1"/>
    </source>
</evidence>
<proteinExistence type="predicted"/>
<feature type="non-terminal residue" evidence="1">
    <location>
        <position position="1"/>
    </location>
</feature>
<dbReference type="EMBL" id="UINC01073396">
    <property type="protein sequence ID" value="SVC09741.1"/>
    <property type="molecule type" value="Genomic_DNA"/>
</dbReference>
<dbReference type="AlphaFoldDB" id="A0A382JGA9"/>
<reference evidence="1" key="1">
    <citation type="submission" date="2018-05" db="EMBL/GenBank/DDBJ databases">
        <authorList>
            <person name="Lanie J.A."/>
            <person name="Ng W.-L."/>
            <person name="Kazmierczak K.M."/>
            <person name="Andrzejewski T.M."/>
            <person name="Davidsen T.M."/>
            <person name="Wayne K.J."/>
            <person name="Tettelin H."/>
            <person name="Glass J.I."/>
            <person name="Rusch D."/>
            <person name="Podicherti R."/>
            <person name="Tsui H.-C.T."/>
            <person name="Winkler M.E."/>
        </authorList>
    </citation>
    <scope>NUCLEOTIDE SEQUENCE</scope>
</reference>
<sequence>VVGAIISNAMYGREIEDSAVGMLRSDDGVTGIIESGYTFPSEGGRSGDHFFRFIGSKASVFAFYGKKGEPLIEINTSEGTEFEEDLGHGERMRNVINEGLSAIQEGRVPETNILDAVSILEIQDAVYDHARLNPLTNGPYPMGAAAARP</sequence>